<keyword evidence="4" id="KW-1185">Reference proteome</keyword>
<dbReference type="InterPro" id="IPR036047">
    <property type="entry name" value="F-box-like_dom_sf"/>
</dbReference>
<reference evidence="2" key="3">
    <citation type="submission" date="2020-06" db="EMBL/GenBank/DDBJ databases">
        <title>Helianthus annuus Genome sequencing and assembly Release 2.</title>
        <authorList>
            <person name="Gouzy J."/>
            <person name="Langlade N."/>
            <person name="Munos S."/>
        </authorList>
    </citation>
    <scope>NUCLEOTIDE SEQUENCE</scope>
    <source>
        <tissue evidence="2">Leaves</tissue>
    </source>
</reference>
<name>A0A251UPQ3_HELAN</name>
<sequence length="449" mass="51771">METHEEHKLFDLVKYLANKWKFVSTILTIKRETLREGQQESQSTSDDQLPEETPFSDDIILEILSRLPVKTILKARSVSKPWLSLISDPSFNKLQFTQATTARRTALLISAYDTRARKRYLLSVAPDGGPVTHLMTPKARTITNKETTQVEHLNGLVLFTSGNGFIEHNFAFVVNPSTREMFKLLGPASQPDRLSYGDGHICYFFGFNESRNEHKVLTIRMFGVSFRPFRPKTIEIMIYSLSNLSWRKIDLDLPSDVITEWNIGTKHSVCVNSVIHLILQNRSEILAFDLRTEKFSIINLPVDAIRNGTYRDTCKKGLNTIISKQPFLMKINGYLGVMCHNPVAGLNEMDIWILVDYKNRLWLRETVSFLRSWFLLDGPFALNSFLRNDTMVTNTELSTCRMNVPMYDVESRSIKSVEFELGYQYLHPKTVRFDHVRSYTESILPLPRN</sequence>
<proteinExistence type="predicted"/>
<dbReference type="InterPro" id="IPR013187">
    <property type="entry name" value="F-box-assoc_dom_typ3"/>
</dbReference>
<feature type="domain" description="F-box" evidence="1">
    <location>
        <begin position="55"/>
        <end position="94"/>
    </location>
</feature>
<dbReference type="InterPro" id="IPR001810">
    <property type="entry name" value="F-box_dom"/>
</dbReference>
<dbReference type="Gene3D" id="1.20.1280.50">
    <property type="match status" value="1"/>
</dbReference>
<dbReference type="InParanoid" id="A0A251UPQ3"/>
<organism evidence="3 4">
    <name type="scientific">Helianthus annuus</name>
    <name type="common">Common sunflower</name>
    <dbReference type="NCBI Taxonomy" id="4232"/>
    <lineage>
        <taxon>Eukaryota</taxon>
        <taxon>Viridiplantae</taxon>
        <taxon>Streptophyta</taxon>
        <taxon>Embryophyta</taxon>
        <taxon>Tracheophyta</taxon>
        <taxon>Spermatophyta</taxon>
        <taxon>Magnoliopsida</taxon>
        <taxon>eudicotyledons</taxon>
        <taxon>Gunneridae</taxon>
        <taxon>Pentapetalae</taxon>
        <taxon>asterids</taxon>
        <taxon>campanulids</taxon>
        <taxon>Asterales</taxon>
        <taxon>Asteraceae</taxon>
        <taxon>Asteroideae</taxon>
        <taxon>Heliantheae alliance</taxon>
        <taxon>Heliantheae</taxon>
        <taxon>Helianthus</taxon>
    </lineage>
</organism>
<evidence type="ECO:0000313" key="4">
    <source>
        <dbReference type="Proteomes" id="UP000215914"/>
    </source>
</evidence>
<dbReference type="Proteomes" id="UP000215914">
    <property type="component" value="Chromosome 5"/>
</dbReference>
<reference evidence="3" key="2">
    <citation type="submission" date="2017-02" db="EMBL/GenBank/DDBJ databases">
        <title>Sunflower complete genome.</title>
        <authorList>
            <person name="Langlade N."/>
            <person name="Munos S."/>
        </authorList>
    </citation>
    <scope>NUCLEOTIDE SEQUENCE [LARGE SCALE GENOMIC DNA]</scope>
    <source>
        <tissue evidence="3">Leaves</tissue>
    </source>
</reference>
<dbReference type="Pfam" id="PF00646">
    <property type="entry name" value="F-box"/>
    <property type="match status" value="1"/>
</dbReference>
<dbReference type="AlphaFoldDB" id="A0A251UPQ3"/>
<dbReference type="PANTHER" id="PTHR31111">
    <property type="entry name" value="BNAA05G37150D PROTEIN-RELATED"/>
    <property type="match status" value="1"/>
</dbReference>
<dbReference type="EMBL" id="CM007894">
    <property type="protein sequence ID" value="OTG25318.1"/>
    <property type="molecule type" value="Genomic_DNA"/>
</dbReference>
<dbReference type="OMA" id="METHEEH"/>
<dbReference type="PANTHER" id="PTHR31111:SF125">
    <property type="entry name" value="F-BOX PROTEIN CPR30-LIKE"/>
    <property type="match status" value="1"/>
</dbReference>
<dbReference type="SMART" id="SM00256">
    <property type="entry name" value="FBOX"/>
    <property type="match status" value="1"/>
</dbReference>
<accession>A0A251UPQ3</accession>
<dbReference type="CDD" id="cd22157">
    <property type="entry name" value="F-box_AtFBW1-like"/>
    <property type="match status" value="1"/>
</dbReference>
<dbReference type="Gramene" id="mRNA:HanXRQr2_Chr05g0213781">
    <property type="protein sequence ID" value="CDS:HanXRQr2_Chr05g0213781.1"/>
    <property type="gene ID" value="HanXRQr2_Chr05g0213781"/>
</dbReference>
<dbReference type="NCBIfam" id="TIGR01640">
    <property type="entry name" value="F_box_assoc_1"/>
    <property type="match status" value="1"/>
</dbReference>
<dbReference type="SUPFAM" id="SSF81383">
    <property type="entry name" value="F-box domain"/>
    <property type="match status" value="1"/>
</dbReference>
<dbReference type="InterPro" id="IPR017451">
    <property type="entry name" value="F-box-assoc_interact_dom"/>
</dbReference>
<reference evidence="2 4" key="1">
    <citation type="journal article" date="2017" name="Nature">
        <title>The sunflower genome provides insights into oil metabolism, flowering and Asterid evolution.</title>
        <authorList>
            <person name="Badouin H."/>
            <person name="Gouzy J."/>
            <person name="Grassa C.J."/>
            <person name="Murat F."/>
            <person name="Staton S.E."/>
            <person name="Cottret L."/>
            <person name="Lelandais-Briere C."/>
            <person name="Owens G.L."/>
            <person name="Carrere S."/>
            <person name="Mayjonade B."/>
            <person name="Legrand L."/>
            <person name="Gill N."/>
            <person name="Kane N.C."/>
            <person name="Bowers J.E."/>
            <person name="Hubner S."/>
            <person name="Bellec A."/>
            <person name="Berard A."/>
            <person name="Berges H."/>
            <person name="Blanchet N."/>
            <person name="Boniface M.C."/>
            <person name="Brunel D."/>
            <person name="Catrice O."/>
            <person name="Chaidir N."/>
            <person name="Claudel C."/>
            <person name="Donnadieu C."/>
            <person name="Faraut T."/>
            <person name="Fievet G."/>
            <person name="Helmstetter N."/>
            <person name="King M."/>
            <person name="Knapp S.J."/>
            <person name="Lai Z."/>
            <person name="Le Paslier M.C."/>
            <person name="Lippi Y."/>
            <person name="Lorenzon L."/>
            <person name="Mandel J.R."/>
            <person name="Marage G."/>
            <person name="Marchand G."/>
            <person name="Marquand E."/>
            <person name="Bret-Mestries E."/>
            <person name="Morien E."/>
            <person name="Nambeesan S."/>
            <person name="Nguyen T."/>
            <person name="Pegot-Espagnet P."/>
            <person name="Pouilly N."/>
            <person name="Raftis F."/>
            <person name="Sallet E."/>
            <person name="Schiex T."/>
            <person name="Thomas J."/>
            <person name="Vandecasteele C."/>
            <person name="Vares D."/>
            <person name="Vear F."/>
            <person name="Vautrin S."/>
            <person name="Crespi M."/>
            <person name="Mangin B."/>
            <person name="Burke J.M."/>
            <person name="Salse J."/>
            <person name="Munos S."/>
            <person name="Vincourt P."/>
            <person name="Rieseberg L.H."/>
            <person name="Langlade N.B."/>
        </authorList>
    </citation>
    <scope>NUCLEOTIDE SEQUENCE [LARGE SCALE GENOMIC DNA]</scope>
    <source>
        <strain evidence="4">cv. SF193</strain>
        <tissue evidence="2">Leaves</tissue>
    </source>
</reference>
<gene>
    <name evidence="3" type="ORF">HannXRQ_Chr05g0146361</name>
    <name evidence="2" type="ORF">HanXRQr2_Chr05g0213781</name>
</gene>
<evidence type="ECO:0000313" key="3">
    <source>
        <dbReference type="EMBL" id="OTG25318.1"/>
    </source>
</evidence>
<evidence type="ECO:0000259" key="1">
    <source>
        <dbReference type="SMART" id="SM00256"/>
    </source>
</evidence>
<dbReference type="EMBL" id="MNCJ02000320">
    <property type="protein sequence ID" value="KAF5805804.1"/>
    <property type="molecule type" value="Genomic_DNA"/>
</dbReference>
<protein>
    <submittedName>
        <fullName evidence="2 3">F-box domain-containing protein</fullName>
    </submittedName>
</protein>
<dbReference type="Pfam" id="PF08268">
    <property type="entry name" value="FBA_3"/>
    <property type="match status" value="1"/>
</dbReference>
<evidence type="ECO:0000313" key="2">
    <source>
        <dbReference type="EMBL" id="KAF5805804.1"/>
    </source>
</evidence>